<protein>
    <submittedName>
        <fullName evidence="4">Uncharacterized protein</fullName>
    </submittedName>
</protein>
<sequence length="513" mass="56097">MRQRASIKTQRRLKQQQLCDPYALTDDVYSNAPTFRVGGLVTAVGVLQLVAAMALGGFVFGGALLFCSVLLAALGLALLHHSDPKVAEQGLGLKQAICRLLALRRSALDYSLTLSIAQSQEFQQTQTKELQIAVVPSSPTPQKVVAAMALKQEEIKQSKKPTPMAGNAPLAMLNRVNVALPTINSFSVENAEGLYMDKPRANSEPKQVLRSRPLLPLKPKVQQLAPVQKKKTQEKTVEKQAKKVPQVVQVKAQPKSELKPQQPPKKQELTAPKVAAKKEIQLPAVRPKAEPKVVVPVVTTKAEAVPKTKPVVVVPPATTVVVKPMVPVVAPLPVFPDVKPLVEVARGEPAMERDLLVTRKVLLYSSPEEESVLDEEEQELEQEIEQVDELELEHELEDFALSLGTFPPLSPTMEHQAPILLPAMDAMEPNFLMDIALEPISKPEKKLISLSSLRLKPVGNADLRSMLDELSVMRLELDAAMANCTSLLNGDEEKVSAPSSPELEPEEEPIFCC</sequence>
<evidence type="ECO:0000313" key="4">
    <source>
        <dbReference type="EMBL" id="KAL3664117.1"/>
    </source>
</evidence>
<keyword evidence="5" id="KW-1185">Reference proteome</keyword>
<evidence type="ECO:0000256" key="3">
    <source>
        <dbReference type="SAM" id="Phobius"/>
    </source>
</evidence>
<keyword evidence="3" id="KW-1133">Transmembrane helix</keyword>
<organism evidence="4 5">
    <name type="scientific">Phytophthora oleae</name>
    <dbReference type="NCBI Taxonomy" id="2107226"/>
    <lineage>
        <taxon>Eukaryota</taxon>
        <taxon>Sar</taxon>
        <taxon>Stramenopiles</taxon>
        <taxon>Oomycota</taxon>
        <taxon>Peronosporomycetes</taxon>
        <taxon>Peronosporales</taxon>
        <taxon>Peronosporaceae</taxon>
        <taxon>Phytophthora</taxon>
    </lineage>
</organism>
<evidence type="ECO:0000256" key="2">
    <source>
        <dbReference type="SAM" id="MobiDB-lite"/>
    </source>
</evidence>
<accession>A0ABD3FDW0</accession>
<reference evidence="4 5" key="1">
    <citation type="submission" date="2024-09" db="EMBL/GenBank/DDBJ databases">
        <title>Genome sequencing and assembly of Phytophthora oleae, isolate VK10A, causative agent of rot of olive drupes.</title>
        <authorList>
            <person name="Conti Taguali S."/>
            <person name="Riolo M."/>
            <person name="La Spada F."/>
            <person name="Cacciola S.O."/>
            <person name="Dionisio G."/>
        </authorList>
    </citation>
    <scope>NUCLEOTIDE SEQUENCE [LARGE SCALE GENOMIC DNA]</scope>
    <source>
        <strain evidence="4 5">VK10A</strain>
    </source>
</reference>
<feature type="compositionally biased region" description="Low complexity" evidence="2">
    <location>
        <begin position="243"/>
        <end position="255"/>
    </location>
</feature>
<keyword evidence="1" id="KW-0175">Coiled coil</keyword>
<comment type="caution">
    <text evidence="4">The sequence shown here is derived from an EMBL/GenBank/DDBJ whole genome shotgun (WGS) entry which is preliminary data.</text>
</comment>
<proteinExistence type="predicted"/>
<evidence type="ECO:0000313" key="5">
    <source>
        <dbReference type="Proteomes" id="UP001632037"/>
    </source>
</evidence>
<feature type="compositionally biased region" description="Basic and acidic residues" evidence="2">
    <location>
        <begin position="231"/>
        <end position="241"/>
    </location>
</feature>
<dbReference type="AlphaFoldDB" id="A0ABD3FDW0"/>
<keyword evidence="3" id="KW-0812">Transmembrane</keyword>
<feature type="transmembrane region" description="Helical" evidence="3">
    <location>
        <begin position="46"/>
        <end position="79"/>
    </location>
</feature>
<gene>
    <name evidence="4" type="ORF">V7S43_011001</name>
</gene>
<feature type="region of interest" description="Disordered" evidence="2">
    <location>
        <begin position="491"/>
        <end position="513"/>
    </location>
</feature>
<dbReference type="Proteomes" id="UP001632037">
    <property type="component" value="Unassembled WGS sequence"/>
</dbReference>
<dbReference type="EMBL" id="JBIMZQ010000025">
    <property type="protein sequence ID" value="KAL3664117.1"/>
    <property type="molecule type" value="Genomic_DNA"/>
</dbReference>
<name>A0ABD3FDW0_9STRA</name>
<feature type="compositionally biased region" description="Acidic residues" evidence="2">
    <location>
        <begin position="503"/>
        <end position="513"/>
    </location>
</feature>
<keyword evidence="3" id="KW-0472">Membrane</keyword>
<feature type="coiled-coil region" evidence="1">
    <location>
        <begin position="366"/>
        <end position="397"/>
    </location>
</feature>
<feature type="region of interest" description="Disordered" evidence="2">
    <location>
        <begin position="223"/>
        <end position="273"/>
    </location>
</feature>
<evidence type="ECO:0000256" key="1">
    <source>
        <dbReference type="SAM" id="Coils"/>
    </source>
</evidence>